<name>A0A9X0CDE2_9CNID</name>
<reference evidence="1" key="1">
    <citation type="submission" date="2023-01" db="EMBL/GenBank/DDBJ databases">
        <title>Genome assembly of the deep-sea coral Lophelia pertusa.</title>
        <authorList>
            <person name="Herrera S."/>
            <person name="Cordes E."/>
        </authorList>
    </citation>
    <scope>NUCLEOTIDE SEQUENCE</scope>
    <source>
        <strain evidence="1">USNM1676648</strain>
        <tissue evidence="1">Polyp</tissue>
    </source>
</reference>
<accession>A0A9X0CDE2</accession>
<gene>
    <name evidence="1" type="ORF">OS493_039255</name>
</gene>
<evidence type="ECO:0000313" key="1">
    <source>
        <dbReference type="EMBL" id="KAJ7314530.1"/>
    </source>
</evidence>
<dbReference type="PANTHER" id="PTHR15600:SF42">
    <property type="entry name" value="SACSIN"/>
    <property type="match status" value="1"/>
</dbReference>
<keyword evidence="2" id="KW-1185">Reference proteome</keyword>
<feature type="non-terminal residue" evidence="1">
    <location>
        <position position="1"/>
    </location>
</feature>
<comment type="caution">
    <text evidence="1">The sequence shown here is derived from an EMBL/GenBank/DDBJ whole genome shotgun (WGS) entry which is preliminary data.</text>
</comment>
<dbReference type="AlphaFoldDB" id="A0A9X0CDE2"/>
<dbReference type="EMBL" id="MU827947">
    <property type="protein sequence ID" value="KAJ7314530.1"/>
    <property type="molecule type" value="Genomic_DNA"/>
</dbReference>
<dbReference type="Proteomes" id="UP001163046">
    <property type="component" value="Unassembled WGS sequence"/>
</dbReference>
<protein>
    <submittedName>
        <fullName evidence="1">Uncharacterized protein</fullName>
    </submittedName>
</protein>
<dbReference type="GO" id="GO:0030544">
    <property type="term" value="F:Hsp70 protein binding"/>
    <property type="evidence" value="ECO:0007669"/>
    <property type="project" value="TreeGrafter"/>
</dbReference>
<sequence>LPSIVSSSQIGMIDPHEEYFGDGKNRRTGHRWRMKEDRAIMDTIPDQFQPYKGIFTVQMMFSPRDPIMGRCSVSLCATTPSELSQTLYSAERVHTFV</sequence>
<proteinExistence type="predicted"/>
<dbReference type="PANTHER" id="PTHR15600">
    <property type="entry name" value="SACSIN"/>
    <property type="match status" value="1"/>
</dbReference>
<dbReference type="OrthoDB" id="5982870at2759"/>
<dbReference type="InterPro" id="IPR052972">
    <property type="entry name" value="Sacsin_chaperone_reg"/>
</dbReference>
<organism evidence="1 2">
    <name type="scientific">Desmophyllum pertusum</name>
    <dbReference type="NCBI Taxonomy" id="174260"/>
    <lineage>
        <taxon>Eukaryota</taxon>
        <taxon>Metazoa</taxon>
        <taxon>Cnidaria</taxon>
        <taxon>Anthozoa</taxon>
        <taxon>Hexacorallia</taxon>
        <taxon>Scleractinia</taxon>
        <taxon>Caryophylliina</taxon>
        <taxon>Caryophylliidae</taxon>
        <taxon>Desmophyllum</taxon>
    </lineage>
</organism>
<evidence type="ECO:0000313" key="2">
    <source>
        <dbReference type="Proteomes" id="UP001163046"/>
    </source>
</evidence>